<dbReference type="Gene3D" id="3.30.70.560">
    <property type="entry name" value="7,8-Dihydro-6-hydroxymethylpterin-pyrophosphokinase HPPK"/>
    <property type="match status" value="1"/>
</dbReference>
<comment type="function">
    <text evidence="10">Catalyzes the transfer of pyrophosphate from adenosine triphosphate (ATP) to 6-hydroxymethyl-7,8-dihydropterin, an enzymatic step in folate biosynthesis pathway.</text>
</comment>
<dbReference type="GO" id="GO:0005524">
    <property type="term" value="F:ATP binding"/>
    <property type="evidence" value="ECO:0007669"/>
    <property type="project" value="UniProtKB-KW"/>
</dbReference>
<dbReference type="PROSITE" id="PS00794">
    <property type="entry name" value="HPPK"/>
    <property type="match status" value="1"/>
</dbReference>
<evidence type="ECO:0000256" key="2">
    <source>
        <dbReference type="ARBA" id="ARBA00005810"/>
    </source>
</evidence>
<dbReference type="PANTHER" id="PTHR43071:SF1">
    <property type="entry name" value="2-AMINO-4-HYDROXY-6-HYDROXYMETHYLDIHYDROPTERIDINE PYROPHOSPHOKINASE"/>
    <property type="match status" value="1"/>
</dbReference>
<evidence type="ECO:0000259" key="13">
    <source>
        <dbReference type="PROSITE" id="PS00794"/>
    </source>
</evidence>
<evidence type="ECO:0000256" key="7">
    <source>
        <dbReference type="ARBA" id="ARBA00022777"/>
    </source>
</evidence>
<dbReference type="NCBIfam" id="TIGR01498">
    <property type="entry name" value="folK"/>
    <property type="match status" value="1"/>
</dbReference>
<proteinExistence type="inferred from homology"/>
<reference evidence="14 15" key="1">
    <citation type="submission" date="2013-09" db="EMBL/GenBank/DDBJ databases">
        <title>Genome sequencing of Phaeobacter antarcticus sp. nov. SM1211.</title>
        <authorList>
            <person name="Zhang X.-Y."/>
            <person name="Liu C."/>
            <person name="Chen X.-L."/>
            <person name="Xie B.-B."/>
            <person name="Qin Q.-L."/>
            <person name="Rong J.-C."/>
            <person name="Zhang Y.-Z."/>
        </authorList>
    </citation>
    <scope>NUCLEOTIDE SEQUENCE [LARGE SCALE GENOMIC DNA]</scope>
    <source>
        <strain evidence="14 15">SM1211</strain>
    </source>
</reference>
<keyword evidence="8" id="KW-0067">ATP-binding</keyword>
<evidence type="ECO:0000256" key="11">
    <source>
        <dbReference type="ARBA" id="ARBA00029766"/>
    </source>
</evidence>
<evidence type="ECO:0000256" key="12">
    <source>
        <dbReference type="ARBA" id="ARBA00033413"/>
    </source>
</evidence>
<dbReference type="GO" id="GO:0016301">
    <property type="term" value="F:kinase activity"/>
    <property type="evidence" value="ECO:0007669"/>
    <property type="project" value="UniProtKB-KW"/>
</dbReference>
<dbReference type="GO" id="GO:0046654">
    <property type="term" value="P:tetrahydrofolate biosynthetic process"/>
    <property type="evidence" value="ECO:0007669"/>
    <property type="project" value="UniProtKB-UniPathway"/>
</dbReference>
<dbReference type="GO" id="GO:0003848">
    <property type="term" value="F:2-amino-4-hydroxy-6-hydroxymethyldihydropteridine diphosphokinase activity"/>
    <property type="evidence" value="ECO:0007669"/>
    <property type="project" value="UniProtKB-EC"/>
</dbReference>
<keyword evidence="15" id="KW-1185">Reference proteome</keyword>
<dbReference type="InterPro" id="IPR035907">
    <property type="entry name" value="Hppk_sf"/>
</dbReference>
<evidence type="ECO:0000256" key="1">
    <source>
        <dbReference type="ARBA" id="ARBA00005051"/>
    </source>
</evidence>
<evidence type="ECO:0000256" key="9">
    <source>
        <dbReference type="ARBA" id="ARBA00022909"/>
    </source>
</evidence>
<dbReference type="GO" id="GO:0046656">
    <property type="term" value="P:folic acid biosynthetic process"/>
    <property type="evidence" value="ECO:0007669"/>
    <property type="project" value="UniProtKB-KW"/>
</dbReference>
<evidence type="ECO:0000313" key="15">
    <source>
        <dbReference type="Proteomes" id="UP000231259"/>
    </source>
</evidence>
<dbReference type="UniPathway" id="UPA00077">
    <property type="reaction ID" value="UER00155"/>
</dbReference>
<dbReference type="InterPro" id="IPR000550">
    <property type="entry name" value="Hppk"/>
</dbReference>
<sequence>MLALSEIAVSGFAIRKISRFYSTPCFPIGAGPDYVNAALVVRSPLSPGEILKSLHQVENNFGRVRKERWGSRILDLDLLGVGDNVLPDPATQAHWRALPLEQQVRIAPDQLILPHPRLQDRAFVLVPLAEVAADWMHPTLGRTIAQLCDALDPSARADVVPL</sequence>
<dbReference type="CDD" id="cd00483">
    <property type="entry name" value="HPPK"/>
    <property type="match status" value="1"/>
</dbReference>
<evidence type="ECO:0000313" key="14">
    <source>
        <dbReference type="EMBL" id="PIL21696.1"/>
    </source>
</evidence>
<evidence type="ECO:0000256" key="5">
    <source>
        <dbReference type="ARBA" id="ARBA00022679"/>
    </source>
</evidence>
<feature type="domain" description="7,8-dihydro-6-hydroxymethylpterin-pyrophosphokinase" evidence="13">
    <location>
        <begin position="68"/>
        <end position="79"/>
    </location>
</feature>
<evidence type="ECO:0000256" key="6">
    <source>
        <dbReference type="ARBA" id="ARBA00022741"/>
    </source>
</evidence>
<evidence type="ECO:0000256" key="3">
    <source>
        <dbReference type="ARBA" id="ARBA00013253"/>
    </source>
</evidence>
<comment type="similarity">
    <text evidence="2">Belongs to the HPPK family.</text>
</comment>
<keyword evidence="7" id="KW-0418">Kinase</keyword>
<name>A0A2G8RJB7_9RHOB</name>
<gene>
    <name evidence="14" type="ORF">P775_03270</name>
</gene>
<protein>
    <recommendedName>
        <fullName evidence="4">2-amino-4-hydroxy-6-hydroxymethyldihydropteridine pyrophosphokinase</fullName>
        <ecNumber evidence="3">2.7.6.3</ecNumber>
    </recommendedName>
    <alternativeName>
        <fullName evidence="11">6-hydroxymethyl-7,8-dihydropterin pyrophosphokinase</fullName>
    </alternativeName>
    <alternativeName>
        <fullName evidence="12">7,8-dihydro-6-hydroxymethylpterin-pyrophosphokinase</fullName>
    </alternativeName>
</protein>
<keyword evidence="9" id="KW-0289">Folate biosynthesis</keyword>
<keyword evidence="6" id="KW-0547">Nucleotide-binding</keyword>
<dbReference type="AlphaFoldDB" id="A0A2G8RJB7"/>
<accession>A0A2G8RJB7</accession>
<evidence type="ECO:0000256" key="10">
    <source>
        <dbReference type="ARBA" id="ARBA00029409"/>
    </source>
</evidence>
<dbReference type="EMBL" id="AWWI01000027">
    <property type="protein sequence ID" value="PIL21696.1"/>
    <property type="molecule type" value="Genomic_DNA"/>
</dbReference>
<dbReference type="Pfam" id="PF01288">
    <property type="entry name" value="HPPK"/>
    <property type="match status" value="1"/>
</dbReference>
<keyword evidence="5" id="KW-0808">Transferase</keyword>
<dbReference type="EC" id="2.7.6.3" evidence="3"/>
<evidence type="ECO:0000256" key="8">
    <source>
        <dbReference type="ARBA" id="ARBA00022840"/>
    </source>
</evidence>
<dbReference type="SUPFAM" id="SSF55083">
    <property type="entry name" value="6-hydroxymethyl-7,8-dihydropterin pyrophosphokinase, HPPK"/>
    <property type="match status" value="1"/>
</dbReference>
<comment type="pathway">
    <text evidence="1">Cofactor biosynthesis; tetrahydrofolate biosynthesis; 2-amino-4-hydroxy-6-hydroxymethyl-7,8-dihydropteridine diphosphate from 7,8-dihydroneopterin triphosphate: step 4/4.</text>
</comment>
<evidence type="ECO:0000256" key="4">
    <source>
        <dbReference type="ARBA" id="ARBA00016218"/>
    </source>
</evidence>
<dbReference type="PANTHER" id="PTHR43071">
    <property type="entry name" value="2-AMINO-4-HYDROXY-6-HYDROXYMETHYLDIHYDROPTERIDINE PYROPHOSPHOKINASE"/>
    <property type="match status" value="1"/>
</dbReference>
<dbReference type="Proteomes" id="UP000231259">
    <property type="component" value="Unassembled WGS sequence"/>
</dbReference>
<comment type="caution">
    <text evidence="14">The sequence shown here is derived from an EMBL/GenBank/DDBJ whole genome shotgun (WGS) entry which is preliminary data.</text>
</comment>
<organism evidence="14 15">
    <name type="scientific">Puniceibacterium antarcticum</name>
    <dbReference type="NCBI Taxonomy" id="1206336"/>
    <lineage>
        <taxon>Bacteria</taxon>
        <taxon>Pseudomonadati</taxon>
        <taxon>Pseudomonadota</taxon>
        <taxon>Alphaproteobacteria</taxon>
        <taxon>Rhodobacterales</taxon>
        <taxon>Paracoccaceae</taxon>
        <taxon>Puniceibacterium</taxon>
    </lineage>
</organism>